<dbReference type="Proteomes" id="UP000186309">
    <property type="component" value="Chromosome"/>
</dbReference>
<keyword evidence="1" id="KW-0812">Transmembrane</keyword>
<dbReference type="EMBL" id="CP019082">
    <property type="protein sequence ID" value="APW63882.1"/>
    <property type="molecule type" value="Genomic_DNA"/>
</dbReference>
<feature type="transmembrane region" description="Helical" evidence="1">
    <location>
        <begin position="88"/>
        <end position="107"/>
    </location>
</feature>
<evidence type="ECO:0008006" key="4">
    <source>
        <dbReference type="Google" id="ProtNLM"/>
    </source>
</evidence>
<feature type="transmembrane region" description="Helical" evidence="1">
    <location>
        <begin position="217"/>
        <end position="237"/>
    </location>
</feature>
<dbReference type="STRING" id="1387353.BSF38_05468"/>
<organism evidence="2 3">
    <name type="scientific">Paludisphaera borealis</name>
    <dbReference type="NCBI Taxonomy" id="1387353"/>
    <lineage>
        <taxon>Bacteria</taxon>
        <taxon>Pseudomonadati</taxon>
        <taxon>Planctomycetota</taxon>
        <taxon>Planctomycetia</taxon>
        <taxon>Isosphaerales</taxon>
        <taxon>Isosphaeraceae</taxon>
        <taxon>Paludisphaera</taxon>
    </lineage>
</organism>
<dbReference type="RefSeq" id="WP_076350186.1">
    <property type="nucleotide sequence ID" value="NZ_CP019082.1"/>
</dbReference>
<dbReference type="OrthoDB" id="257692at2"/>
<accession>A0A1U7CY55</accession>
<gene>
    <name evidence="2" type="ORF">BSF38_05468</name>
</gene>
<dbReference type="KEGG" id="pbor:BSF38_05468"/>
<keyword evidence="1" id="KW-1133">Transmembrane helix</keyword>
<feature type="transmembrane region" description="Helical" evidence="1">
    <location>
        <begin position="119"/>
        <end position="142"/>
    </location>
</feature>
<name>A0A1U7CY55_9BACT</name>
<evidence type="ECO:0000313" key="2">
    <source>
        <dbReference type="EMBL" id="APW63882.1"/>
    </source>
</evidence>
<keyword evidence="1" id="KW-0472">Membrane</keyword>
<sequence length="267" mass="29158">MGTDESIGVKRSRRLQGVRDLDSILRGDLTRLSSLREGRVEVAPGRLSRVIVVLCMIHGLCMATFTVFSRNGPALGQVVATMVKVPLLFYLTLIVTLPSLYVFNALVGSRLTFSAVVRLLVATLGVNVAVLCSMGPIVAFFSVSTTSYPFMVLFNVVVFAIAGGLAQMFLLQTLQRLSIAQTLIEAEPDAPGAETPSAIRPLSDQFLGRHVKTIFRLWLVVFGLVGAQMGWVLRPFIGNPNVPFTWFRGRQSNFFEAVLHTLGSLLS</sequence>
<feature type="transmembrane region" description="Helical" evidence="1">
    <location>
        <begin position="47"/>
        <end position="68"/>
    </location>
</feature>
<protein>
    <recommendedName>
        <fullName evidence="4">Actin-binding WH2 domain-containing protein</fullName>
    </recommendedName>
</protein>
<feature type="transmembrane region" description="Helical" evidence="1">
    <location>
        <begin position="148"/>
        <end position="171"/>
    </location>
</feature>
<reference evidence="3" key="1">
    <citation type="submission" date="2016-12" db="EMBL/GenBank/DDBJ databases">
        <title>Comparative genomics of four Isosphaeraceae planctomycetes: a common pool of plasmids and glycoside hydrolase genes.</title>
        <authorList>
            <person name="Ivanova A."/>
        </authorList>
    </citation>
    <scope>NUCLEOTIDE SEQUENCE [LARGE SCALE GENOMIC DNA]</scope>
    <source>
        <strain evidence="3">PX4</strain>
    </source>
</reference>
<keyword evidence="3" id="KW-1185">Reference proteome</keyword>
<proteinExistence type="predicted"/>
<dbReference type="AlphaFoldDB" id="A0A1U7CY55"/>
<evidence type="ECO:0000313" key="3">
    <source>
        <dbReference type="Proteomes" id="UP000186309"/>
    </source>
</evidence>
<evidence type="ECO:0000256" key="1">
    <source>
        <dbReference type="SAM" id="Phobius"/>
    </source>
</evidence>